<evidence type="ECO:0000259" key="3">
    <source>
        <dbReference type="Pfam" id="PF15035"/>
    </source>
</evidence>
<evidence type="ECO:0000313" key="5">
    <source>
        <dbReference type="Proteomes" id="UP001228049"/>
    </source>
</evidence>
<reference evidence="4" key="1">
    <citation type="submission" date="2023-04" db="EMBL/GenBank/DDBJ databases">
        <title>Chromosome-level genome of Chaenocephalus aceratus.</title>
        <authorList>
            <person name="Park H."/>
        </authorList>
    </citation>
    <scope>NUCLEOTIDE SEQUENCE</scope>
    <source>
        <strain evidence="4">DE</strain>
        <tissue evidence="4">Muscle</tissue>
    </source>
</reference>
<comment type="caution">
    <text evidence="4">The sequence shown here is derived from an EMBL/GenBank/DDBJ whole genome shotgun (WGS) entry which is preliminary data.</text>
</comment>
<protein>
    <submittedName>
        <fullName evidence="4">Rootletin</fullName>
    </submittedName>
</protein>
<accession>A0AAD9CID5</accession>
<evidence type="ECO:0000256" key="2">
    <source>
        <dbReference type="SAM" id="Coils"/>
    </source>
</evidence>
<keyword evidence="1 2" id="KW-0175">Coiled coil</keyword>
<feature type="coiled-coil region" evidence="2">
    <location>
        <begin position="83"/>
        <end position="138"/>
    </location>
</feature>
<proteinExistence type="predicted"/>
<keyword evidence="5" id="KW-1185">Reference proteome</keyword>
<gene>
    <name evidence="4" type="ORF">KUDE01_005955</name>
</gene>
<evidence type="ECO:0000256" key="1">
    <source>
        <dbReference type="ARBA" id="ARBA00023054"/>
    </source>
</evidence>
<organism evidence="4 5">
    <name type="scientific">Dissostichus eleginoides</name>
    <name type="common">Patagonian toothfish</name>
    <name type="synonym">Dissostichus amissus</name>
    <dbReference type="NCBI Taxonomy" id="100907"/>
    <lineage>
        <taxon>Eukaryota</taxon>
        <taxon>Metazoa</taxon>
        <taxon>Chordata</taxon>
        <taxon>Craniata</taxon>
        <taxon>Vertebrata</taxon>
        <taxon>Euteleostomi</taxon>
        <taxon>Actinopterygii</taxon>
        <taxon>Neopterygii</taxon>
        <taxon>Teleostei</taxon>
        <taxon>Neoteleostei</taxon>
        <taxon>Acanthomorphata</taxon>
        <taxon>Eupercaria</taxon>
        <taxon>Perciformes</taxon>
        <taxon>Notothenioidei</taxon>
        <taxon>Nototheniidae</taxon>
        <taxon>Dissostichus</taxon>
    </lineage>
</organism>
<dbReference type="EMBL" id="JASDAP010000005">
    <property type="protein sequence ID" value="KAK1902995.1"/>
    <property type="molecule type" value="Genomic_DNA"/>
</dbReference>
<dbReference type="InterPro" id="IPR055167">
    <property type="entry name" value="Rootletin-like_CC"/>
</dbReference>
<feature type="coiled-coil region" evidence="2">
    <location>
        <begin position="13"/>
        <end position="54"/>
    </location>
</feature>
<name>A0AAD9CID5_DISEL</name>
<dbReference type="Pfam" id="PF15035">
    <property type="entry name" value="Rootletin"/>
    <property type="match status" value="1"/>
</dbReference>
<evidence type="ECO:0000313" key="4">
    <source>
        <dbReference type="EMBL" id="KAK1902995.1"/>
    </source>
</evidence>
<dbReference type="AlphaFoldDB" id="A0AAD9CID5"/>
<dbReference type="Proteomes" id="UP001228049">
    <property type="component" value="Unassembled WGS sequence"/>
</dbReference>
<feature type="domain" description="Rootletin-like coiled-coil" evidence="3">
    <location>
        <begin position="40"/>
        <end position="199"/>
    </location>
</feature>
<sequence length="281" mass="32902">MQSELLIGWQQERAGLTQEVSRLHEDLAESRAEREELESRNRALNERLSQANKVLEYRGRCKHLDDELQDEHTQLIHTQLRIRDEHNDSLESALIRLEEEQQRSVGLAETNALLREQLGQSEQANEALREDLQKLTTDWSRAVEEAGQREDDWLREREQQDRLLSVWRSMVALRRQCNTVKTATDRDLWKLRAEFSRVSSSLLSGYVSSLMSVLSLTESAMQRTNQELQLSLLRLGEEKSSVQLRLKQLEDNNQLLLTHTQHTQLELTHTLDTLSRYTHFH</sequence>